<sequence length="613" mass="65323">MSQVKLSSRLDRRVDNDYDHTLGPANAEITLVEYGSYACPYCRAANERIAQVRDQLGDRLRYVFRHYPLTGSDIALRAAELVEHAKDAQSFWDAHIALMTRSETLTEEDLIAVARDLEVPLPDADKAREADERAKARVHADVKSAQVSHALVTPTFFINGRRYDDPWDESSFADAMLGAPGHRLRGVALDFADWAPSAGVLLLLATILAVALTNSSLGASFVALWELYLGVSLGDAEFRMSLLHWINDGLLTIFFLVVGLEIKREFTVGRLASVRSGALPVAAAVGGMVAPAILYLLVIPAGAWSHGWGVPMATDTAFAVALIVMMGNRVPAELRVFLTAAAIVDDIGAIIVVAVFYSGTMNFGYLAGASAIVATLALLNRFHIYSVTPYVLLGVLLWACVLASGLHATMAGVILALFIPTRPPPNLTAMMVQADAILTTEARRSGEVLRHGPSLPAMRALDAIHDRLESPADRLLRNAGGPSSYIVLPLFALANAGVAVTADALTGHEPLMLAIIVGLVIGKPLGLVSASVIAVWLGIATKPDEYSWRQLIGAGALAGIGFTMSLFIASQAFPVESDFSAAKIAVFAGSIASAVLGVAILWNADGQRGRKDG</sequence>
<evidence type="ECO:0000256" key="5">
    <source>
        <dbReference type="ARBA" id="ARBA00023136"/>
    </source>
</evidence>
<dbReference type="PANTHER" id="PTHR30341">
    <property type="entry name" value="SODIUM ION/PROTON ANTIPORTER NHAA-RELATED"/>
    <property type="match status" value="1"/>
</dbReference>
<keyword evidence="9" id="KW-1185">Reference proteome</keyword>
<comment type="subcellular location">
    <subcellularLocation>
        <location evidence="1">Cell inner membrane</location>
        <topology evidence="1">Multi-pass membrane protein</topology>
    </subcellularLocation>
    <subcellularLocation>
        <location evidence="6">Cell membrane</location>
        <topology evidence="6">Multi-pass membrane protein</topology>
    </subcellularLocation>
</comment>
<keyword evidence="6" id="KW-0739">Sodium transport</keyword>
<dbReference type="GO" id="GO:0006885">
    <property type="term" value="P:regulation of pH"/>
    <property type="evidence" value="ECO:0007669"/>
    <property type="project" value="UniProtKB-UniRule"/>
</dbReference>
<protein>
    <recommendedName>
        <fullName evidence="6">Na(+)/H(+) antiporter NhaA</fullName>
    </recommendedName>
    <alternativeName>
        <fullName evidence="6">Sodium/proton antiporter NhaA</fullName>
    </alternativeName>
</protein>
<evidence type="ECO:0000313" key="8">
    <source>
        <dbReference type="EMBL" id="SEK61845.1"/>
    </source>
</evidence>
<keyword evidence="6" id="KW-0050">Antiport</keyword>
<dbReference type="InterPro" id="IPR004670">
    <property type="entry name" value="NhaA"/>
</dbReference>
<keyword evidence="5 6" id="KW-0472">Membrane</keyword>
<feature type="transmembrane region" description="Helical" evidence="6">
    <location>
        <begin position="363"/>
        <end position="379"/>
    </location>
</feature>
<evidence type="ECO:0000256" key="1">
    <source>
        <dbReference type="ARBA" id="ARBA00004429"/>
    </source>
</evidence>
<dbReference type="HAMAP" id="MF_01844">
    <property type="entry name" value="NhaA"/>
    <property type="match status" value="1"/>
</dbReference>
<dbReference type="STRING" id="1233.SAMN05216387_102173"/>
<keyword evidence="6" id="KW-0406">Ion transport</keyword>
<dbReference type="NCBIfam" id="TIGR00773">
    <property type="entry name" value="NhaA"/>
    <property type="match status" value="1"/>
</dbReference>
<feature type="transmembrane region" description="Helical" evidence="6">
    <location>
        <begin position="584"/>
        <end position="604"/>
    </location>
</feature>
<comment type="catalytic activity">
    <reaction evidence="6">
        <text>Na(+)(in) + 2 H(+)(out) = Na(+)(out) + 2 H(+)(in)</text>
        <dbReference type="Rhea" id="RHEA:29251"/>
        <dbReference type="ChEBI" id="CHEBI:15378"/>
        <dbReference type="ChEBI" id="CHEBI:29101"/>
    </reaction>
</comment>
<accession>A0A1H7IM88</accession>
<evidence type="ECO:0000256" key="6">
    <source>
        <dbReference type="HAMAP-Rule" id="MF_01844"/>
    </source>
</evidence>
<evidence type="ECO:0000256" key="2">
    <source>
        <dbReference type="ARBA" id="ARBA00022475"/>
    </source>
</evidence>
<name>A0A1H7IM88_9PROT</name>
<feature type="transmembrane region" description="Helical" evidence="6">
    <location>
        <begin position="200"/>
        <end position="222"/>
    </location>
</feature>
<proteinExistence type="inferred from homology"/>
<dbReference type="EMBL" id="FOBH01000002">
    <property type="protein sequence ID" value="SEK61845.1"/>
    <property type="molecule type" value="Genomic_DNA"/>
</dbReference>
<evidence type="ECO:0000259" key="7">
    <source>
        <dbReference type="Pfam" id="PF13462"/>
    </source>
</evidence>
<keyword evidence="3 6" id="KW-0812">Transmembrane</keyword>
<dbReference type="PANTHER" id="PTHR30341:SF0">
    <property type="entry name" value="NA(+)_H(+) ANTIPORTER NHAA"/>
    <property type="match status" value="1"/>
</dbReference>
<dbReference type="OrthoDB" id="9808135at2"/>
<gene>
    <name evidence="6" type="primary">nhaA</name>
    <name evidence="8" type="ORF">SAMN05216387_102173</name>
</gene>
<dbReference type="InterPro" id="IPR036249">
    <property type="entry name" value="Thioredoxin-like_sf"/>
</dbReference>
<comment type="similarity">
    <text evidence="6">Belongs to the NhaA Na(+)/H(+) (TC 2.A.33) antiporter family.</text>
</comment>
<keyword evidence="6" id="KW-0915">Sodium</keyword>
<dbReference type="SUPFAM" id="SSF52833">
    <property type="entry name" value="Thioredoxin-like"/>
    <property type="match status" value="1"/>
</dbReference>
<feature type="transmembrane region" description="Helical" evidence="6">
    <location>
        <begin position="551"/>
        <end position="572"/>
    </location>
</feature>
<dbReference type="GO" id="GO:0015385">
    <property type="term" value="F:sodium:proton antiporter activity"/>
    <property type="evidence" value="ECO:0007669"/>
    <property type="project" value="UniProtKB-UniRule"/>
</dbReference>
<organism evidence="8 9">
    <name type="scientific">Nitrosovibrio tenuis</name>
    <dbReference type="NCBI Taxonomy" id="1233"/>
    <lineage>
        <taxon>Bacteria</taxon>
        <taxon>Pseudomonadati</taxon>
        <taxon>Pseudomonadota</taxon>
        <taxon>Betaproteobacteria</taxon>
        <taxon>Nitrosomonadales</taxon>
        <taxon>Nitrosomonadaceae</taxon>
        <taxon>Nitrosovibrio</taxon>
    </lineage>
</organism>
<dbReference type="Pfam" id="PF13462">
    <property type="entry name" value="Thioredoxin_4"/>
    <property type="match status" value="1"/>
</dbReference>
<evidence type="ECO:0000256" key="4">
    <source>
        <dbReference type="ARBA" id="ARBA00022989"/>
    </source>
</evidence>
<dbReference type="Proteomes" id="UP000198620">
    <property type="component" value="Unassembled WGS sequence"/>
</dbReference>
<dbReference type="Pfam" id="PF06965">
    <property type="entry name" value="Na_H_antiport_1"/>
    <property type="match status" value="1"/>
</dbReference>
<evidence type="ECO:0000313" key="9">
    <source>
        <dbReference type="Proteomes" id="UP000198620"/>
    </source>
</evidence>
<keyword evidence="2 6" id="KW-1003">Cell membrane</keyword>
<dbReference type="Gene3D" id="3.40.30.10">
    <property type="entry name" value="Glutaredoxin"/>
    <property type="match status" value="1"/>
</dbReference>
<feature type="domain" description="Thioredoxin-like fold" evidence="7">
    <location>
        <begin position="16"/>
        <end position="172"/>
    </location>
</feature>
<dbReference type="InterPro" id="IPR023171">
    <property type="entry name" value="Na/H_antiporter_dom_sf"/>
</dbReference>
<keyword evidence="6" id="KW-0813">Transport</keyword>
<feature type="transmembrane region" description="Helical" evidence="6">
    <location>
        <begin position="281"/>
        <end position="302"/>
    </location>
</feature>
<feature type="transmembrane region" description="Helical" evidence="6">
    <location>
        <begin position="391"/>
        <end position="419"/>
    </location>
</feature>
<feature type="transmembrane region" description="Helical" evidence="6">
    <location>
        <begin position="511"/>
        <end position="539"/>
    </location>
</feature>
<dbReference type="AlphaFoldDB" id="A0A1H7IM88"/>
<evidence type="ECO:0000256" key="3">
    <source>
        <dbReference type="ARBA" id="ARBA00022692"/>
    </source>
</evidence>
<dbReference type="GO" id="GO:0005886">
    <property type="term" value="C:plasma membrane"/>
    <property type="evidence" value="ECO:0007669"/>
    <property type="project" value="UniProtKB-SubCell"/>
</dbReference>
<comment type="function">
    <text evidence="6">Na(+)/H(+) antiporter that extrudes sodium in exchange for external protons.</text>
</comment>
<dbReference type="Gene3D" id="1.20.1530.10">
    <property type="entry name" value="Na+/H+ antiporter like domain"/>
    <property type="match status" value="1"/>
</dbReference>
<feature type="transmembrane region" description="Helical" evidence="6">
    <location>
        <begin position="242"/>
        <end position="260"/>
    </location>
</feature>
<reference evidence="8 9" key="1">
    <citation type="submission" date="2016-10" db="EMBL/GenBank/DDBJ databases">
        <authorList>
            <person name="de Groot N.N."/>
        </authorList>
    </citation>
    <scope>NUCLEOTIDE SEQUENCE [LARGE SCALE GENOMIC DNA]</scope>
    <source>
        <strain evidence="8 9">Nv1</strain>
    </source>
</reference>
<dbReference type="RefSeq" id="WP_090827175.1">
    <property type="nucleotide sequence ID" value="NZ_FOBH01000002.1"/>
</dbReference>
<dbReference type="InterPro" id="IPR012336">
    <property type="entry name" value="Thioredoxin-like_fold"/>
</dbReference>
<feature type="transmembrane region" description="Helical" evidence="6">
    <location>
        <begin position="334"/>
        <end position="357"/>
    </location>
</feature>
<keyword evidence="4 6" id="KW-1133">Transmembrane helix</keyword>